<keyword evidence="2" id="KW-1003">Cell membrane</keyword>
<reference evidence="8 9" key="1">
    <citation type="submission" date="2012-02" db="EMBL/GenBank/DDBJ databases">
        <title>Improved High-Quality Draft Sequence of Rhizobium leguminosarum bv. trifolii WSM597.</title>
        <authorList>
            <consortium name="US DOE Joint Genome Institute"/>
            <person name="Lucas S."/>
            <person name="Han J."/>
            <person name="Lapidus A."/>
            <person name="Cheng J.-F."/>
            <person name="Goodwin L."/>
            <person name="Pitluck S."/>
            <person name="Peters L."/>
            <person name="Ovchinnikova G."/>
            <person name="Held B."/>
            <person name="Detter J.C."/>
            <person name="Han C."/>
            <person name="Tapia R."/>
            <person name="Land M."/>
            <person name="Hauser L."/>
            <person name="Kyrpides N."/>
            <person name="Ivanova N."/>
            <person name="Pagani I."/>
            <person name="Brau L."/>
            <person name="Yates R."/>
            <person name="O'Hara G."/>
            <person name="Rui T."/>
            <person name="Howieson J."/>
            <person name="Reeve W."/>
            <person name="Woyke T."/>
        </authorList>
    </citation>
    <scope>NUCLEOTIDE SEQUENCE [LARGE SCALE GENOMIC DNA]</scope>
    <source>
        <strain evidence="8 9">WSM597</strain>
    </source>
</reference>
<evidence type="ECO:0000256" key="1">
    <source>
        <dbReference type="ARBA" id="ARBA00004651"/>
    </source>
</evidence>
<feature type="transmembrane region" description="Helical" evidence="6">
    <location>
        <begin position="155"/>
        <end position="176"/>
    </location>
</feature>
<proteinExistence type="predicted"/>
<feature type="transmembrane region" description="Helical" evidence="6">
    <location>
        <begin position="378"/>
        <end position="398"/>
    </location>
</feature>
<dbReference type="Gene3D" id="1.20.1250.20">
    <property type="entry name" value="MFS general substrate transporter like domains"/>
    <property type="match status" value="1"/>
</dbReference>
<dbReference type="SUPFAM" id="SSF103473">
    <property type="entry name" value="MFS general substrate transporter"/>
    <property type="match status" value="1"/>
</dbReference>
<feature type="transmembrane region" description="Helical" evidence="6">
    <location>
        <begin position="260"/>
        <end position="279"/>
    </location>
</feature>
<dbReference type="InterPro" id="IPR011701">
    <property type="entry name" value="MFS"/>
</dbReference>
<evidence type="ECO:0000256" key="3">
    <source>
        <dbReference type="ARBA" id="ARBA00022692"/>
    </source>
</evidence>
<dbReference type="GO" id="GO:0005886">
    <property type="term" value="C:plasma membrane"/>
    <property type="evidence" value="ECO:0007669"/>
    <property type="project" value="UniProtKB-SubCell"/>
</dbReference>
<dbReference type="Proteomes" id="UP000005092">
    <property type="component" value="Unassembled WGS sequence"/>
</dbReference>
<feature type="transmembrane region" description="Helical" evidence="6">
    <location>
        <begin position="69"/>
        <end position="88"/>
    </location>
</feature>
<dbReference type="HOGENOM" id="CLU_001265_61_1_5"/>
<keyword evidence="3 6" id="KW-0812">Transmembrane</keyword>
<feature type="transmembrane region" description="Helical" evidence="6">
    <location>
        <begin position="291"/>
        <end position="310"/>
    </location>
</feature>
<evidence type="ECO:0000259" key="7">
    <source>
        <dbReference type="PROSITE" id="PS50850"/>
    </source>
</evidence>
<evidence type="ECO:0000313" key="8">
    <source>
        <dbReference type="EMBL" id="EJB07271.1"/>
    </source>
</evidence>
<keyword evidence="4 6" id="KW-1133">Transmembrane helix</keyword>
<dbReference type="CDD" id="cd17324">
    <property type="entry name" value="MFS_NepI_like"/>
    <property type="match status" value="1"/>
</dbReference>
<dbReference type="AlphaFoldDB" id="I9XDV6"/>
<dbReference type="Pfam" id="PF07690">
    <property type="entry name" value="MFS_1"/>
    <property type="match status" value="1"/>
</dbReference>
<feature type="transmembrane region" description="Helical" evidence="6">
    <location>
        <begin position="121"/>
        <end position="143"/>
    </location>
</feature>
<keyword evidence="5 6" id="KW-0472">Membrane</keyword>
<accession>I9XDV6</accession>
<dbReference type="PROSITE" id="PS50850">
    <property type="entry name" value="MFS"/>
    <property type="match status" value="1"/>
</dbReference>
<evidence type="ECO:0000313" key="9">
    <source>
        <dbReference type="Proteomes" id="UP000005092"/>
    </source>
</evidence>
<comment type="subcellular location">
    <subcellularLocation>
        <location evidence="1">Cell membrane</location>
        <topology evidence="1">Multi-pass membrane protein</topology>
    </subcellularLocation>
</comment>
<dbReference type="InterPro" id="IPR050189">
    <property type="entry name" value="MFS_Efflux_Transporters"/>
</dbReference>
<evidence type="ECO:0000256" key="5">
    <source>
        <dbReference type="ARBA" id="ARBA00023136"/>
    </source>
</evidence>
<dbReference type="PANTHER" id="PTHR43124:SF5">
    <property type="entry name" value="PURINE RIBONUCLEOSIDE EFFLUX PUMP NEPI"/>
    <property type="match status" value="1"/>
</dbReference>
<dbReference type="InterPro" id="IPR036259">
    <property type="entry name" value="MFS_trans_sf"/>
</dbReference>
<dbReference type="PANTHER" id="PTHR43124">
    <property type="entry name" value="PURINE EFFLUX PUMP PBUE"/>
    <property type="match status" value="1"/>
</dbReference>
<feature type="transmembrane region" description="Helical" evidence="6">
    <location>
        <begin position="28"/>
        <end position="49"/>
    </location>
</feature>
<gene>
    <name evidence="8" type="ORF">Rleg9DRAFT_6280</name>
</gene>
<feature type="transmembrane region" description="Helical" evidence="6">
    <location>
        <begin position="316"/>
        <end position="335"/>
    </location>
</feature>
<evidence type="ECO:0000256" key="4">
    <source>
        <dbReference type="ARBA" id="ARBA00022989"/>
    </source>
</evidence>
<feature type="transmembrane region" description="Helical" evidence="6">
    <location>
        <begin position="347"/>
        <end position="372"/>
    </location>
</feature>
<sequence>MTDSTSQFDGVAIGLETDEPSAWNTATWFAVVSMAATSFALVSAEFLPAGLLTPMARDLGISEGTAGQVVTATASVGAVAALLSNVLIGRLNRKTVLVSLSALAIGSNILASLATDFWLLLLGRAGLGIALSGFWALSVAVVARLVGANATGRGMAIVTLGVSLATIAAPSMGALISDWLGWRSAMAMTAGLAALAMLLQLLSLPTLPASTSNSIADVFRLTRRGGIQLGMLAILLLMTGHFAGSVYVRPFLEQVTLLDTRSIALALLGFGIASVIGNVAGGRMADASIRLALAVTAALMTVAALALVLWGAHTGIAFALVALWGFAFGMAPVVLPTNLSRAAPDALEAAGSLMVVSFQVAISIGAVFGGYIVDHYGAVGPLTVTALLAASTIALALLQPAADRCFLPADHAQPN</sequence>
<evidence type="ECO:0000256" key="2">
    <source>
        <dbReference type="ARBA" id="ARBA00022475"/>
    </source>
</evidence>
<feature type="transmembrane region" description="Helical" evidence="6">
    <location>
        <begin position="225"/>
        <end position="248"/>
    </location>
</feature>
<organism evidence="8 9">
    <name type="scientific">Rhizobium leguminosarum bv. trifolii WSM597</name>
    <dbReference type="NCBI Taxonomy" id="754764"/>
    <lineage>
        <taxon>Bacteria</taxon>
        <taxon>Pseudomonadati</taxon>
        <taxon>Pseudomonadota</taxon>
        <taxon>Alphaproteobacteria</taxon>
        <taxon>Hyphomicrobiales</taxon>
        <taxon>Rhizobiaceae</taxon>
        <taxon>Rhizobium/Agrobacterium group</taxon>
        <taxon>Rhizobium</taxon>
    </lineage>
</organism>
<dbReference type="EMBL" id="JH719381">
    <property type="protein sequence ID" value="EJB07271.1"/>
    <property type="molecule type" value="Genomic_DNA"/>
</dbReference>
<dbReference type="RefSeq" id="WP_003592878.1">
    <property type="nucleotide sequence ID" value="NZ_JH719381.1"/>
</dbReference>
<feature type="transmembrane region" description="Helical" evidence="6">
    <location>
        <begin position="95"/>
        <end position="115"/>
    </location>
</feature>
<dbReference type="InterPro" id="IPR020846">
    <property type="entry name" value="MFS_dom"/>
</dbReference>
<feature type="domain" description="Major facilitator superfamily (MFS) profile" evidence="7">
    <location>
        <begin position="26"/>
        <end position="403"/>
    </location>
</feature>
<dbReference type="OrthoDB" id="9812189at2"/>
<name>I9XDV6_RHILT</name>
<evidence type="ECO:0000256" key="6">
    <source>
        <dbReference type="SAM" id="Phobius"/>
    </source>
</evidence>
<dbReference type="GO" id="GO:0022857">
    <property type="term" value="F:transmembrane transporter activity"/>
    <property type="evidence" value="ECO:0007669"/>
    <property type="project" value="InterPro"/>
</dbReference>
<protein>
    <submittedName>
        <fullName evidence="8">Arabinose efflux permease family protein</fullName>
    </submittedName>
</protein>
<feature type="transmembrane region" description="Helical" evidence="6">
    <location>
        <begin position="182"/>
        <end position="204"/>
    </location>
</feature>